<dbReference type="InterPro" id="IPR055170">
    <property type="entry name" value="GFO_IDH_MocA-like_dom"/>
</dbReference>
<sequence length="326" mass="35793">MKEIKVGIISLAHGHGISYANALNEIENASLVGIADESCERGQKAAERFQTKYFQAYEELLQQDIDAVVITSENAKHHKHVLAAAQAKKHILCEKPLSTSVEDAWEMIEACKKNNVKLQTAFPVRFNPSIVRAKKALDEGQIGRILAIKGTNRGWNPGGWFIDKTLSGGGAVMDHTVHLLDIMRWFMGVEVQEVYAEQGELFSNSGIDDAGIVTLEFTNGVFATIDCSWSRNKSYPKGGDITLEVVGTDGIISIDTNEQHILIFSEKVGAVKSFWGDSMDYGLVKDFINNIVEDKQPSISGYDGLKAVEVALAAYQSSKNCLPVKL</sequence>
<dbReference type="Gene3D" id="3.30.360.10">
    <property type="entry name" value="Dihydrodipicolinate Reductase, domain 2"/>
    <property type="match status" value="1"/>
</dbReference>
<dbReference type="Pfam" id="PF01408">
    <property type="entry name" value="GFO_IDH_MocA"/>
    <property type="match status" value="1"/>
</dbReference>
<evidence type="ECO:0000259" key="2">
    <source>
        <dbReference type="Pfam" id="PF22725"/>
    </source>
</evidence>
<dbReference type="Gene3D" id="3.40.50.720">
    <property type="entry name" value="NAD(P)-binding Rossmann-like Domain"/>
    <property type="match status" value="1"/>
</dbReference>
<dbReference type="Proteomes" id="UP001232343">
    <property type="component" value="Unassembled WGS sequence"/>
</dbReference>
<dbReference type="Pfam" id="PF22725">
    <property type="entry name" value="GFO_IDH_MocA_C3"/>
    <property type="match status" value="1"/>
</dbReference>
<dbReference type="SUPFAM" id="SSF51735">
    <property type="entry name" value="NAD(P)-binding Rossmann-fold domains"/>
    <property type="match status" value="1"/>
</dbReference>
<dbReference type="InterPro" id="IPR000683">
    <property type="entry name" value="Gfo/Idh/MocA-like_OxRdtase_N"/>
</dbReference>
<dbReference type="EMBL" id="JAUSUO010000014">
    <property type="protein sequence ID" value="MDQ0345248.1"/>
    <property type="molecule type" value="Genomic_DNA"/>
</dbReference>
<feature type="domain" description="GFO/IDH/MocA-like oxidoreductase" evidence="2">
    <location>
        <begin position="131"/>
        <end position="252"/>
    </location>
</feature>
<evidence type="ECO:0000313" key="3">
    <source>
        <dbReference type="EMBL" id="MDQ0345248.1"/>
    </source>
</evidence>
<organism evidence="3 4">
    <name type="scientific">Lederbergia wuyishanensis</name>
    <dbReference type="NCBI Taxonomy" id="1347903"/>
    <lineage>
        <taxon>Bacteria</taxon>
        <taxon>Bacillati</taxon>
        <taxon>Bacillota</taxon>
        <taxon>Bacilli</taxon>
        <taxon>Bacillales</taxon>
        <taxon>Bacillaceae</taxon>
        <taxon>Lederbergia</taxon>
    </lineage>
</organism>
<proteinExistence type="predicted"/>
<dbReference type="PANTHER" id="PTHR43377:SF1">
    <property type="entry name" value="BILIVERDIN REDUCTASE A"/>
    <property type="match status" value="1"/>
</dbReference>
<feature type="domain" description="Gfo/Idh/MocA-like oxidoreductase N-terminal" evidence="1">
    <location>
        <begin position="5"/>
        <end position="121"/>
    </location>
</feature>
<protein>
    <submittedName>
        <fullName evidence="3">Dehydrogenase</fullName>
    </submittedName>
</protein>
<name>A0ABU0DA12_9BACI</name>
<accession>A0ABU0DA12</accession>
<keyword evidence="4" id="KW-1185">Reference proteome</keyword>
<reference evidence="3 4" key="1">
    <citation type="submission" date="2023-07" db="EMBL/GenBank/DDBJ databases">
        <title>Genomic Encyclopedia of Type Strains, Phase IV (KMG-IV): sequencing the most valuable type-strain genomes for metagenomic binning, comparative biology and taxonomic classification.</title>
        <authorList>
            <person name="Goeker M."/>
        </authorList>
    </citation>
    <scope>NUCLEOTIDE SEQUENCE [LARGE SCALE GENOMIC DNA]</scope>
    <source>
        <strain evidence="3 4">DSM 27848</strain>
    </source>
</reference>
<dbReference type="PANTHER" id="PTHR43377">
    <property type="entry name" value="BILIVERDIN REDUCTASE A"/>
    <property type="match status" value="1"/>
</dbReference>
<evidence type="ECO:0000259" key="1">
    <source>
        <dbReference type="Pfam" id="PF01408"/>
    </source>
</evidence>
<evidence type="ECO:0000313" key="4">
    <source>
        <dbReference type="Proteomes" id="UP001232343"/>
    </source>
</evidence>
<dbReference type="InterPro" id="IPR051450">
    <property type="entry name" value="Gfo/Idh/MocA_Oxidoreductases"/>
</dbReference>
<comment type="caution">
    <text evidence="3">The sequence shown here is derived from an EMBL/GenBank/DDBJ whole genome shotgun (WGS) entry which is preliminary data.</text>
</comment>
<dbReference type="SUPFAM" id="SSF55347">
    <property type="entry name" value="Glyceraldehyde-3-phosphate dehydrogenase-like, C-terminal domain"/>
    <property type="match status" value="1"/>
</dbReference>
<dbReference type="InterPro" id="IPR036291">
    <property type="entry name" value="NAD(P)-bd_dom_sf"/>
</dbReference>
<gene>
    <name evidence="3" type="ORF">J2S14_004095</name>
</gene>